<proteinExistence type="predicted"/>
<dbReference type="KEGG" id="pphe:PP2015_440"/>
<keyword evidence="2" id="KW-1185">Reference proteome</keyword>
<protein>
    <submittedName>
        <fullName evidence="1">Uncharacterized protein</fullName>
    </submittedName>
</protein>
<dbReference type="AlphaFoldDB" id="A0A0S2JYL7"/>
<dbReference type="Proteomes" id="UP000061457">
    <property type="component" value="Chromosome I"/>
</dbReference>
<dbReference type="OrthoDB" id="9792278at2"/>
<evidence type="ECO:0000313" key="2">
    <source>
        <dbReference type="Proteomes" id="UP000061457"/>
    </source>
</evidence>
<dbReference type="EMBL" id="CP013187">
    <property type="protein sequence ID" value="ALO40964.1"/>
    <property type="molecule type" value="Genomic_DNA"/>
</dbReference>
<gene>
    <name evidence="1" type="ORF">PP2015_440</name>
</gene>
<dbReference type="PATRIC" id="fig|161398.10.peg.450"/>
<reference evidence="1 2" key="1">
    <citation type="submission" date="2015-11" db="EMBL/GenBank/DDBJ databases">
        <authorList>
            <person name="Zhang Y."/>
            <person name="Guo Z."/>
        </authorList>
    </citation>
    <scope>NUCLEOTIDE SEQUENCE [LARGE SCALE GENOMIC DNA]</scope>
    <source>
        <strain evidence="1 2">KCTC 12086</strain>
    </source>
</reference>
<name>A0A0S2JYL7_9GAMM</name>
<evidence type="ECO:0000313" key="1">
    <source>
        <dbReference type="EMBL" id="ALO40964.1"/>
    </source>
</evidence>
<sequence>MTLIVAGYNQNKYVWDKDSDAAKIPDRRSGMFLLADSLISTETPSGRKALVSEFRKIVEVQIDIWEPHFIRETFNNYLKVYQSNKCFIAFAGSTLTAQHIINNISGHLSQLKIDFEEGINFKCVVRKPCDDNNLIRLGNSNQYGEDIFVPQKDYHNLLSAEFVSDVVEHSINKALDSKMQYVLDPTALAAMRTDIILAITCPIERRDYLYKYKFASKVTDNGVIAYCDKTFIEADELAIIGMESVYGSDINQVAKAALSTHNYKENITEFVAQCVREDETNEIGLPIAIKTIDGNRTTKEFIKE</sequence>
<accession>A0A0S2JYL7</accession>
<dbReference type="RefSeq" id="WP_058028728.1">
    <property type="nucleotide sequence ID" value="NZ_CP013187.1"/>
</dbReference>
<dbReference type="STRING" id="161398.PP2015_440"/>
<organism evidence="1 2">
    <name type="scientific">Pseudoalteromonas phenolica</name>
    <dbReference type="NCBI Taxonomy" id="161398"/>
    <lineage>
        <taxon>Bacteria</taxon>
        <taxon>Pseudomonadati</taxon>
        <taxon>Pseudomonadota</taxon>
        <taxon>Gammaproteobacteria</taxon>
        <taxon>Alteromonadales</taxon>
        <taxon>Pseudoalteromonadaceae</taxon>
        <taxon>Pseudoalteromonas</taxon>
    </lineage>
</organism>